<dbReference type="HOGENOM" id="CLU_2722604_0_0_1"/>
<dbReference type="Proteomes" id="UP000054477">
    <property type="component" value="Unassembled WGS sequence"/>
</dbReference>
<evidence type="ECO:0000313" key="2">
    <source>
        <dbReference type="Proteomes" id="UP000054477"/>
    </source>
</evidence>
<reference evidence="1 2" key="1">
    <citation type="submission" date="2014-04" db="EMBL/GenBank/DDBJ databases">
        <authorList>
            <consortium name="DOE Joint Genome Institute"/>
            <person name="Kuo A."/>
            <person name="Kohler A."/>
            <person name="Nagy L.G."/>
            <person name="Floudas D."/>
            <person name="Copeland A."/>
            <person name="Barry K.W."/>
            <person name="Cichocki N."/>
            <person name="Veneault-Fourrey C."/>
            <person name="LaButti K."/>
            <person name="Lindquist E.A."/>
            <person name="Lipzen A."/>
            <person name="Lundell T."/>
            <person name="Morin E."/>
            <person name="Murat C."/>
            <person name="Sun H."/>
            <person name="Tunlid A."/>
            <person name="Henrissat B."/>
            <person name="Grigoriev I.V."/>
            <person name="Hibbett D.S."/>
            <person name="Martin F."/>
            <person name="Nordberg H.P."/>
            <person name="Cantor M.N."/>
            <person name="Hua S.X."/>
        </authorList>
    </citation>
    <scope>NUCLEOTIDE SEQUENCE [LARGE SCALE GENOMIC DNA]</scope>
    <source>
        <strain evidence="1 2">LaAM-08-1</strain>
    </source>
</reference>
<dbReference type="OrthoDB" id="10503019at2759"/>
<gene>
    <name evidence="1" type="ORF">K443DRAFT_682270</name>
</gene>
<reference evidence="2" key="2">
    <citation type="submission" date="2015-01" db="EMBL/GenBank/DDBJ databases">
        <title>Evolutionary Origins and Diversification of the Mycorrhizal Mutualists.</title>
        <authorList>
            <consortium name="DOE Joint Genome Institute"/>
            <consortium name="Mycorrhizal Genomics Consortium"/>
            <person name="Kohler A."/>
            <person name="Kuo A."/>
            <person name="Nagy L.G."/>
            <person name="Floudas D."/>
            <person name="Copeland A."/>
            <person name="Barry K.W."/>
            <person name="Cichocki N."/>
            <person name="Veneault-Fourrey C."/>
            <person name="LaButti K."/>
            <person name="Lindquist E.A."/>
            <person name="Lipzen A."/>
            <person name="Lundell T."/>
            <person name="Morin E."/>
            <person name="Murat C."/>
            <person name="Riley R."/>
            <person name="Ohm R."/>
            <person name="Sun H."/>
            <person name="Tunlid A."/>
            <person name="Henrissat B."/>
            <person name="Grigoriev I.V."/>
            <person name="Hibbett D.S."/>
            <person name="Martin F."/>
        </authorList>
    </citation>
    <scope>NUCLEOTIDE SEQUENCE [LARGE SCALE GENOMIC DNA]</scope>
    <source>
        <strain evidence="2">LaAM-08-1</strain>
    </source>
</reference>
<sequence length="72" mass="8446">MEPSSLSRHRVVFKCITSSVPQAYTVSAHLGENTWDLTRVEQRTDVSMSKECNWVDERAFDWQFEITFPYDS</sequence>
<dbReference type="EMBL" id="KN838718">
    <property type="protein sequence ID" value="KIJ96551.1"/>
    <property type="molecule type" value="Genomic_DNA"/>
</dbReference>
<organism evidence="1 2">
    <name type="scientific">Laccaria amethystina LaAM-08-1</name>
    <dbReference type="NCBI Taxonomy" id="1095629"/>
    <lineage>
        <taxon>Eukaryota</taxon>
        <taxon>Fungi</taxon>
        <taxon>Dikarya</taxon>
        <taxon>Basidiomycota</taxon>
        <taxon>Agaricomycotina</taxon>
        <taxon>Agaricomycetes</taxon>
        <taxon>Agaricomycetidae</taxon>
        <taxon>Agaricales</taxon>
        <taxon>Agaricineae</taxon>
        <taxon>Hydnangiaceae</taxon>
        <taxon>Laccaria</taxon>
    </lineage>
</organism>
<proteinExistence type="predicted"/>
<dbReference type="AlphaFoldDB" id="A0A0C9XFX1"/>
<keyword evidence="2" id="KW-1185">Reference proteome</keyword>
<accession>A0A0C9XFX1</accession>
<name>A0A0C9XFX1_9AGAR</name>
<evidence type="ECO:0000313" key="1">
    <source>
        <dbReference type="EMBL" id="KIJ96551.1"/>
    </source>
</evidence>
<protein>
    <submittedName>
        <fullName evidence="1">Uncharacterized protein</fullName>
    </submittedName>
</protein>